<reference evidence="2" key="2">
    <citation type="submission" date="2013-10" db="EMBL/GenBank/DDBJ databases">
        <authorList>
            <person name="Aslett M."/>
        </authorList>
    </citation>
    <scope>NUCLEOTIDE SEQUENCE [LARGE SCALE GENOMIC DNA]</scope>
    <source>
        <strain evidence="2">Houghton</strain>
    </source>
</reference>
<feature type="compositionally biased region" description="Polar residues" evidence="1">
    <location>
        <begin position="28"/>
        <end position="37"/>
    </location>
</feature>
<name>U6MRG4_9EIME</name>
<evidence type="ECO:0000313" key="2">
    <source>
        <dbReference type="EMBL" id="CDJ65039.1"/>
    </source>
</evidence>
<dbReference type="EMBL" id="HG723042">
    <property type="protein sequence ID" value="CDJ65039.1"/>
    <property type="molecule type" value="Genomic_DNA"/>
</dbReference>
<dbReference type="GeneID" id="25470539"/>
<dbReference type="AlphaFoldDB" id="U6MRG4"/>
<feature type="compositionally biased region" description="Basic and acidic residues" evidence="1">
    <location>
        <begin position="18"/>
        <end position="27"/>
    </location>
</feature>
<accession>U6MRG4</accession>
<sequence length="1240" mass="135361">MESRTKRYRVWLRPHGGAQEDHSDKTSNQKPQESGLSGMNLEGRGASACPVYDRTDRTATTQDDNSAINPPLDKNDDKNKITESQRLGVRFSSTIHVAAAHGETRLSNVTASATSQSETEEAPKRIFKDEKELYIPSRWSSWEQNKCFSHRSKTRAQELEISNKTDDTVNCNISRDSLTTSQASTSAGFCAWPLQGVVLPGDTQTLHFGYCSSRRSGLQYCRWELRVCPTSNACVCTVSSSTSTPGTASGSTIYTVAVVSAPTLPLEGLWQQDKETCRLQAVDAAEDILRVLIQETVCCAARREEALTSMDDPLARTAVFKVVNASMGITAPPTVVDSLLLLQHQAKSLQCSQGQQLELLHTRFTSPSYKILSEVQSLQSGERVTEAPILLETAETPKAYAPSLSDAIAAGKADITMFSMRALQKQICQLPAEERTQQQQLSWSLRKLLSDCDDSQLVLQDPEKERDLHPALLLQREMEKISAAEAALYTALSNAIETFSTALTEALEMAGVACIEDEKGRQAGKNFKRQANRGRRDSKASEDSSRTSATATAAAVAAAAAAIAASNSEPEDDGPQTRQHVAEQLLQWLLNEAIAAAEPQMMLEAAQNAVAWGGVLAEAARHRCQHRLPYEALEQQLQRTPLPSFLDHRVHLMAEYLSKKQAHTVKGCTRGVVLFDGSTTTELLSFLQQQPSAEKQIWMQQLLQQRLGYLADLLPESRDGLLLCLEISSTRQQQLQFQHPTLLQQLVQELVEGYLLPALFGDEPQQIQPPIVYLETPEDFAAVVDDAYSSQVAAPSHHALPQRHASTEDGEYEDAEGLPCLLVVPSWQQFFVAATTKLKSLQKQVTVANYQKISDAAQDGDDDGAATVAETDEYNYLTAKRQLAALSELLHIDFVVLDTPSSIYQAEDEPLATEEKIVQKTPQTLARVVATARASSPWLLENPTTRALGPHAIAYLKAACVLLGIDSSALQQRASECVADWREERHGRQSLDAAAALAMRKAQRSFETLCTDRRSCCCIIPHVSTQSSGANLNPSPHPQEGTAVNEPLVVLDQQIKHRVTAILCSYWDSVVPMGPAMTAAENAASQELLFKWASLQLQKLRTLVSGTIVSNVLLAGDLVSLVCGLALNGDLAMQPNQQETPKQEDSAVEPYYKADKAAAGAAAAAAAAAAADPAEQGRLARGWLRLCKSVTAGSGRNSSIANGGFSIQPRIHGLQQLRKFVHQQLKIILEIGGYNAVWLQ</sequence>
<feature type="compositionally biased region" description="Basic residues" evidence="1">
    <location>
        <begin position="1"/>
        <end position="12"/>
    </location>
</feature>
<feature type="compositionally biased region" description="Basic and acidic residues" evidence="1">
    <location>
        <begin position="534"/>
        <end position="545"/>
    </location>
</feature>
<organism evidence="2 3">
    <name type="scientific">Eimeria necatrix</name>
    <dbReference type="NCBI Taxonomy" id="51315"/>
    <lineage>
        <taxon>Eukaryota</taxon>
        <taxon>Sar</taxon>
        <taxon>Alveolata</taxon>
        <taxon>Apicomplexa</taxon>
        <taxon>Conoidasida</taxon>
        <taxon>Coccidia</taxon>
        <taxon>Eucoccidiorida</taxon>
        <taxon>Eimeriorina</taxon>
        <taxon>Eimeriidae</taxon>
        <taxon>Eimeria</taxon>
    </lineage>
</organism>
<dbReference type="VEuPathDB" id="ToxoDB:ENH_00003450"/>
<evidence type="ECO:0000256" key="1">
    <source>
        <dbReference type="SAM" id="MobiDB-lite"/>
    </source>
</evidence>
<feature type="region of interest" description="Disordered" evidence="1">
    <location>
        <begin position="524"/>
        <end position="551"/>
    </location>
</feature>
<keyword evidence="3" id="KW-1185">Reference proteome</keyword>
<protein>
    <submittedName>
        <fullName evidence="2">Uncharacterized protein</fullName>
    </submittedName>
</protein>
<reference evidence="2" key="1">
    <citation type="submission" date="2013-10" db="EMBL/GenBank/DDBJ databases">
        <title>Genomic analysis of the causative agents of coccidiosis in chickens.</title>
        <authorList>
            <person name="Reid A.J."/>
            <person name="Blake D."/>
            <person name="Billington K."/>
            <person name="Browne H."/>
            <person name="Dunn M."/>
            <person name="Hung S."/>
            <person name="Kawahara F."/>
            <person name="Miranda-Saavedra D."/>
            <person name="Mourier T."/>
            <person name="Nagra H."/>
            <person name="Otto T.D."/>
            <person name="Rawlings N."/>
            <person name="Sanchez A."/>
            <person name="Sanders M."/>
            <person name="Subramaniam C."/>
            <person name="Tay Y."/>
            <person name="Dear P."/>
            <person name="Doerig C."/>
            <person name="Gruber A."/>
            <person name="Parkinson J."/>
            <person name="Shirley M."/>
            <person name="Wan K.L."/>
            <person name="Berriman M."/>
            <person name="Tomley F."/>
            <person name="Pain A."/>
        </authorList>
    </citation>
    <scope>NUCLEOTIDE SEQUENCE [LARGE SCALE GENOMIC DNA]</scope>
    <source>
        <strain evidence="2">Houghton</strain>
    </source>
</reference>
<dbReference type="RefSeq" id="XP_013433506.1">
    <property type="nucleotide sequence ID" value="XM_013578052.1"/>
</dbReference>
<dbReference type="Proteomes" id="UP000030754">
    <property type="component" value="Unassembled WGS sequence"/>
</dbReference>
<evidence type="ECO:0000313" key="3">
    <source>
        <dbReference type="Proteomes" id="UP000030754"/>
    </source>
</evidence>
<dbReference type="OrthoDB" id="346145at2759"/>
<gene>
    <name evidence="2" type="ORF">ENH_00003450</name>
</gene>
<proteinExistence type="predicted"/>
<feature type="region of interest" description="Disordered" evidence="1">
    <location>
        <begin position="1"/>
        <end position="79"/>
    </location>
</feature>